<accession>A0A0G0FQQ4</accession>
<feature type="domain" description="Phospholipase C/D" evidence="1">
    <location>
        <begin position="14"/>
        <end position="159"/>
    </location>
</feature>
<dbReference type="Proteomes" id="UP000034448">
    <property type="component" value="Unassembled WGS sequence"/>
</dbReference>
<dbReference type="AlphaFoldDB" id="A0A0G0FQQ4"/>
<evidence type="ECO:0000313" key="2">
    <source>
        <dbReference type="EMBL" id="KKQ16170.1"/>
    </source>
</evidence>
<comment type="caution">
    <text evidence="2">The sequence shown here is derived from an EMBL/GenBank/DDBJ whole genome shotgun (WGS) entry which is preliminary data.</text>
</comment>
<organism evidence="2 3">
    <name type="scientific">Candidatus Daviesbacteria bacterium GW2011_GWA1_36_8</name>
    <dbReference type="NCBI Taxonomy" id="1618417"/>
    <lineage>
        <taxon>Bacteria</taxon>
        <taxon>Candidatus Daviesiibacteriota</taxon>
    </lineage>
</organism>
<proteinExistence type="predicted"/>
<gene>
    <name evidence="2" type="ORF">US28_C0004G0012</name>
</gene>
<evidence type="ECO:0000259" key="1">
    <source>
        <dbReference type="Pfam" id="PF00882"/>
    </source>
</evidence>
<sequence length="240" mass="28072">MFYNTHAYLASKLYRSGEALLLIGSILPDIAITKIITWDKGLHGKENFESFFKLIEKKYPEYEFLKKGILAHNIIDDFTHKDYPGGTGYAFQNNKELIKLLIEYYEITRKRAKVLAHNYIESAVDIYLLKDHPEIQDKIKSATGKTNKEKLAEILGDYFKNDANNFSKALNNFFGLIKKYDFKKEENWVIFWEDFAKLLDLKDVGKEKRVILMDKALEVVKNTYKVFLNYSLKEGLKKNL</sequence>
<name>A0A0G0FQQ4_9BACT</name>
<dbReference type="Pfam" id="PF00882">
    <property type="entry name" value="Zn_dep_PLPC"/>
    <property type="match status" value="1"/>
</dbReference>
<evidence type="ECO:0000313" key="3">
    <source>
        <dbReference type="Proteomes" id="UP000034448"/>
    </source>
</evidence>
<dbReference type="EMBL" id="LBSJ01000004">
    <property type="protein sequence ID" value="KKQ16170.1"/>
    <property type="molecule type" value="Genomic_DNA"/>
</dbReference>
<protein>
    <recommendedName>
        <fullName evidence="1">Phospholipase C/D domain-containing protein</fullName>
    </recommendedName>
</protein>
<reference evidence="2 3" key="1">
    <citation type="journal article" date="2015" name="Nature">
        <title>rRNA introns, odd ribosomes, and small enigmatic genomes across a large radiation of phyla.</title>
        <authorList>
            <person name="Brown C.T."/>
            <person name="Hug L.A."/>
            <person name="Thomas B.C."/>
            <person name="Sharon I."/>
            <person name="Castelle C.J."/>
            <person name="Singh A."/>
            <person name="Wilkins M.J."/>
            <person name="Williams K.H."/>
            <person name="Banfield J.F."/>
        </authorList>
    </citation>
    <scope>NUCLEOTIDE SEQUENCE [LARGE SCALE GENOMIC DNA]</scope>
</reference>
<dbReference type="InterPro" id="IPR029002">
    <property type="entry name" value="PLPC/GPLD1"/>
</dbReference>